<evidence type="ECO:0000256" key="6">
    <source>
        <dbReference type="SAM" id="MobiDB-lite"/>
    </source>
</evidence>
<dbReference type="GO" id="GO:0005524">
    <property type="term" value="F:ATP binding"/>
    <property type="evidence" value="ECO:0007669"/>
    <property type="project" value="UniProtKB-KW"/>
</dbReference>
<dbReference type="InterPro" id="IPR011009">
    <property type="entry name" value="Kinase-like_dom_sf"/>
</dbReference>
<dbReference type="AlphaFoldDB" id="A0A7S2IRU7"/>
<dbReference type="InterPro" id="IPR000961">
    <property type="entry name" value="AGC-kinase_C"/>
</dbReference>
<keyword evidence="1" id="KW-0723">Serine/threonine-protein kinase</keyword>
<dbReference type="PANTHER" id="PTHR24353">
    <property type="entry name" value="CYCLIC NUCLEOTIDE-DEPENDENT PROTEIN KINASE"/>
    <property type="match status" value="1"/>
</dbReference>
<evidence type="ECO:0000313" key="9">
    <source>
        <dbReference type="EMBL" id="CAD9527276.1"/>
    </source>
</evidence>
<evidence type="ECO:0008006" key="10">
    <source>
        <dbReference type="Google" id="ProtNLM"/>
    </source>
</evidence>
<evidence type="ECO:0000256" key="3">
    <source>
        <dbReference type="ARBA" id="ARBA00022741"/>
    </source>
</evidence>
<keyword evidence="2" id="KW-0808">Transferase</keyword>
<dbReference type="Gene3D" id="1.10.510.10">
    <property type="entry name" value="Transferase(Phosphotransferase) domain 1"/>
    <property type="match status" value="1"/>
</dbReference>
<proteinExistence type="predicted"/>
<feature type="domain" description="AGC-kinase C-terminal" evidence="8">
    <location>
        <begin position="314"/>
        <end position="381"/>
    </location>
</feature>
<keyword evidence="5" id="KW-0067">ATP-binding</keyword>
<gene>
    <name evidence="9" type="ORF">CBRE1094_LOCUS36658</name>
</gene>
<evidence type="ECO:0000259" key="8">
    <source>
        <dbReference type="PROSITE" id="PS51285"/>
    </source>
</evidence>
<organism evidence="9">
    <name type="scientific">Haptolina brevifila</name>
    <dbReference type="NCBI Taxonomy" id="156173"/>
    <lineage>
        <taxon>Eukaryota</taxon>
        <taxon>Haptista</taxon>
        <taxon>Haptophyta</taxon>
        <taxon>Prymnesiophyceae</taxon>
        <taxon>Prymnesiales</taxon>
        <taxon>Prymnesiaceae</taxon>
        <taxon>Haptolina</taxon>
    </lineage>
</organism>
<dbReference type="PROSITE" id="PS51285">
    <property type="entry name" value="AGC_KINASE_CTER"/>
    <property type="match status" value="1"/>
</dbReference>
<evidence type="ECO:0000259" key="7">
    <source>
        <dbReference type="PROSITE" id="PS50011"/>
    </source>
</evidence>
<keyword evidence="3" id="KW-0547">Nucleotide-binding</keyword>
<dbReference type="GO" id="GO:0004691">
    <property type="term" value="F:cAMP-dependent protein kinase activity"/>
    <property type="evidence" value="ECO:0007669"/>
    <property type="project" value="TreeGrafter"/>
</dbReference>
<protein>
    <recommendedName>
        <fullName evidence="10">Protein kinase domain-containing protein</fullName>
    </recommendedName>
</protein>
<dbReference type="PANTHER" id="PTHR24353:SF143">
    <property type="entry name" value="PROTEIN KINASE DOMAIN-CONTAINING PROTEIN"/>
    <property type="match status" value="1"/>
</dbReference>
<dbReference type="EMBL" id="HBGU01067236">
    <property type="protein sequence ID" value="CAD9527276.1"/>
    <property type="molecule type" value="Transcribed_RNA"/>
</dbReference>
<keyword evidence="4" id="KW-0418">Kinase</keyword>
<dbReference type="SUPFAM" id="SSF56112">
    <property type="entry name" value="Protein kinase-like (PK-like)"/>
    <property type="match status" value="1"/>
</dbReference>
<dbReference type="InterPro" id="IPR000719">
    <property type="entry name" value="Prot_kinase_dom"/>
</dbReference>
<evidence type="ECO:0000256" key="1">
    <source>
        <dbReference type="ARBA" id="ARBA00022527"/>
    </source>
</evidence>
<sequence length="381" mass="41911">MMGAEAPAGAATSAARGAATPAAKKGMLTLPSHSAAYSEGVRSLAALQPIAIVGEGACALVAIVRHRESGEVFALKRMARKKITGKHARRQTLDERFLMGDVSHPFIAQLHGTYKSQDYLYLLVEPCLGGALFERMKRLNTLPEDSARFYTACVVSALGHMHARNIIYRDCKPENLMLASNGYLKLIDFGLAKRLTGRTHTLCGTPEYLAPEMIMVRGHGKGVDWWALGVLLYEMCVGAAPWTLHPETHTPDFGLPPSALYKTILNPSFAPYFPARLSSELRGVVRGLLTWSSLNRLGCLTAGAADVRSHSFFAAEDWDALESQRRPAPFVPRLAHPSDTANFRSSESFEQQDDESFVQDSGWEGDQPDYEHSANAWDWDF</sequence>
<feature type="domain" description="Protein kinase" evidence="7">
    <location>
        <begin position="47"/>
        <end position="313"/>
    </location>
</feature>
<evidence type="ECO:0000256" key="2">
    <source>
        <dbReference type="ARBA" id="ARBA00022679"/>
    </source>
</evidence>
<name>A0A7S2IRU7_9EUKA</name>
<dbReference type="GO" id="GO:0005952">
    <property type="term" value="C:cAMP-dependent protein kinase complex"/>
    <property type="evidence" value="ECO:0007669"/>
    <property type="project" value="TreeGrafter"/>
</dbReference>
<feature type="region of interest" description="Disordered" evidence="6">
    <location>
        <begin position="335"/>
        <end position="381"/>
    </location>
</feature>
<reference evidence="9" key="1">
    <citation type="submission" date="2021-01" db="EMBL/GenBank/DDBJ databases">
        <authorList>
            <person name="Corre E."/>
            <person name="Pelletier E."/>
            <person name="Niang G."/>
            <person name="Scheremetjew M."/>
            <person name="Finn R."/>
            <person name="Kale V."/>
            <person name="Holt S."/>
            <person name="Cochrane G."/>
            <person name="Meng A."/>
            <person name="Brown T."/>
            <person name="Cohen L."/>
        </authorList>
    </citation>
    <scope>NUCLEOTIDE SEQUENCE</scope>
    <source>
        <strain evidence="9">UTEX LB 985</strain>
    </source>
</reference>
<dbReference type="Gene3D" id="3.30.200.20">
    <property type="entry name" value="Phosphorylase Kinase, domain 1"/>
    <property type="match status" value="1"/>
</dbReference>
<evidence type="ECO:0000256" key="5">
    <source>
        <dbReference type="ARBA" id="ARBA00022840"/>
    </source>
</evidence>
<dbReference type="Pfam" id="PF00069">
    <property type="entry name" value="Pkinase"/>
    <property type="match status" value="1"/>
</dbReference>
<evidence type="ECO:0000256" key="4">
    <source>
        <dbReference type="ARBA" id="ARBA00022777"/>
    </source>
</evidence>
<dbReference type="FunFam" id="1.10.510.10:FF:000551">
    <property type="entry name" value="Non-specific serine/threonine protein kinase"/>
    <property type="match status" value="1"/>
</dbReference>
<dbReference type="PROSITE" id="PS50011">
    <property type="entry name" value="PROTEIN_KINASE_DOM"/>
    <property type="match status" value="1"/>
</dbReference>
<accession>A0A7S2IRU7</accession>